<dbReference type="PANTHER" id="PTHR11566">
    <property type="entry name" value="DYNAMIN"/>
    <property type="match status" value="1"/>
</dbReference>
<gene>
    <name evidence="1" type="ORF">CDEB00056_LOCUS11366</name>
</gene>
<protein>
    <recommendedName>
        <fullName evidence="2">Dynamin GTPase</fullName>
    </recommendedName>
</protein>
<dbReference type="EMBL" id="HBIO01014716">
    <property type="protein sequence ID" value="CAE0466514.1"/>
    <property type="molecule type" value="Transcribed_RNA"/>
</dbReference>
<dbReference type="InterPro" id="IPR022812">
    <property type="entry name" value="Dynamin"/>
</dbReference>
<dbReference type="GO" id="GO:0005737">
    <property type="term" value="C:cytoplasm"/>
    <property type="evidence" value="ECO:0007669"/>
    <property type="project" value="TreeGrafter"/>
</dbReference>
<evidence type="ECO:0008006" key="2">
    <source>
        <dbReference type="Google" id="ProtNLM"/>
    </source>
</evidence>
<reference evidence="1" key="1">
    <citation type="submission" date="2021-01" db="EMBL/GenBank/DDBJ databases">
        <authorList>
            <person name="Corre E."/>
            <person name="Pelletier E."/>
            <person name="Niang G."/>
            <person name="Scheremetjew M."/>
            <person name="Finn R."/>
            <person name="Kale V."/>
            <person name="Holt S."/>
            <person name="Cochrane G."/>
            <person name="Meng A."/>
            <person name="Brown T."/>
            <person name="Cohen L."/>
        </authorList>
    </citation>
    <scope>NUCLEOTIDE SEQUENCE</scope>
    <source>
        <strain evidence="1">MM31A-1</strain>
    </source>
</reference>
<dbReference type="GO" id="GO:0003924">
    <property type="term" value="F:GTPase activity"/>
    <property type="evidence" value="ECO:0007669"/>
    <property type="project" value="TreeGrafter"/>
</dbReference>
<dbReference type="GO" id="GO:0008017">
    <property type="term" value="F:microtubule binding"/>
    <property type="evidence" value="ECO:0007669"/>
    <property type="project" value="TreeGrafter"/>
</dbReference>
<name>A0A7S3Q5L2_9STRA</name>
<dbReference type="GO" id="GO:0016020">
    <property type="term" value="C:membrane"/>
    <property type="evidence" value="ECO:0007669"/>
    <property type="project" value="TreeGrafter"/>
</dbReference>
<dbReference type="GO" id="GO:0005874">
    <property type="term" value="C:microtubule"/>
    <property type="evidence" value="ECO:0007669"/>
    <property type="project" value="TreeGrafter"/>
</dbReference>
<proteinExistence type="predicted"/>
<dbReference type="InterPro" id="IPR027417">
    <property type="entry name" value="P-loop_NTPase"/>
</dbReference>
<accession>A0A7S3Q5L2</accession>
<dbReference type="Gene3D" id="3.40.50.300">
    <property type="entry name" value="P-loop containing nucleotide triphosphate hydrolases"/>
    <property type="match status" value="1"/>
</dbReference>
<evidence type="ECO:0000313" key="1">
    <source>
        <dbReference type="EMBL" id="CAE0466514.1"/>
    </source>
</evidence>
<dbReference type="AlphaFoldDB" id="A0A7S3Q5L2"/>
<sequence>MEEQVKNMIKERVCNDMALILHVIPLNQDTDTISSWRMVRDADNEQTRTISILTKADLALKDGKDILKKRLKKSWQIVNRQNALLCMAQHRIQRRKRTSLRQ</sequence>
<dbReference type="SUPFAM" id="SSF52540">
    <property type="entry name" value="P-loop containing nucleoside triphosphate hydrolases"/>
    <property type="match status" value="1"/>
</dbReference>
<organism evidence="1">
    <name type="scientific">Chaetoceros debilis</name>
    <dbReference type="NCBI Taxonomy" id="122233"/>
    <lineage>
        <taxon>Eukaryota</taxon>
        <taxon>Sar</taxon>
        <taxon>Stramenopiles</taxon>
        <taxon>Ochrophyta</taxon>
        <taxon>Bacillariophyta</taxon>
        <taxon>Coscinodiscophyceae</taxon>
        <taxon>Chaetocerotophycidae</taxon>
        <taxon>Chaetocerotales</taxon>
        <taxon>Chaetocerotaceae</taxon>
        <taxon>Chaetoceros</taxon>
    </lineage>
</organism>